<accession>A0A2U8HHF5</accession>
<organism evidence="2 3">
    <name type="scientific">Alloyangia pacifica</name>
    <dbReference type="NCBI Taxonomy" id="311180"/>
    <lineage>
        <taxon>Bacteria</taxon>
        <taxon>Pseudomonadati</taxon>
        <taxon>Pseudomonadota</taxon>
        <taxon>Alphaproteobacteria</taxon>
        <taxon>Rhodobacterales</taxon>
        <taxon>Roseobacteraceae</taxon>
        <taxon>Alloyangia</taxon>
    </lineage>
</organism>
<protein>
    <submittedName>
        <fullName evidence="2">Uncharacterized protein</fullName>
    </submittedName>
</protein>
<name>A0A2U8HHF5_9RHOB</name>
<evidence type="ECO:0000313" key="3">
    <source>
        <dbReference type="Proteomes" id="UP000244915"/>
    </source>
</evidence>
<reference evidence="2 3" key="1">
    <citation type="submission" date="2017-06" db="EMBL/GenBank/DDBJ databases">
        <title>Yangia sp. YSBP01 complete genome sequence.</title>
        <authorList>
            <person name="Woo J.-H."/>
            <person name="Kim H.-S."/>
        </authorList>
    </citation>
    <scope>NUCLEOTIDE SEQUENCE [LARGE SCALE GENOMIC DNA]</scope>
    <source>
        <strain evidence="2 3">YSBP01</strain>
    </source>
</reference>
<dbReference type="EMBL" id="CP022190">
    <property type="protein sequence ID" value="AWI85158.1"/>
    <property type="molecule type" value="Genomic_DNA"/>
</dbReference>
<proteinExistence type="predicted"/>
<evidence type="ECO:0000256" key="1">
    <source>
        <dbReference type="SAM" id="Phobius"/>
    </source>
</evidence>
<feature type="transmembrane region" description="Helical" evidence="1">
    <location>
        <begin position="102"/>
        <end position="125"/>
    </location>
</feature>
<dbReference type="Proteomes" id="UP000244915">
    <property type="component" value="Chromosome 2"/>
</dbReference>
<keyword evidence="1" id="KW-0472">Membrane</keyword>
<dbReference type="AlphaFoldDB" id="A0A2U8HHF5"/>
<keyword evidence="1" id="KW-1133">Transmembrane helix</keyword>
<dbReference type="KEGG" id="ypac:CEW88_15520"/>
<keyword evidence="1" id="KW-0812">Transmembrane</keyword>
<gene>
    <name evidence="2" type="ORF">CEW88_15520</name>
</gene>
<sequence>MLKKLQQGHFAIALLVLIIALAMAVLIWDLSARLTEQRVRNEEGAKASREQTTERIELHCGANLSPTLLRRCLEDEIEAGEDAKRAERNLQSQEEVALFTRIMGYTGVAGSAVGLLSVFLVYFTLRETQRMARDTRQIGEAQAQAYVTASEAEFVWGGPFRTAPEILIFFENSGQTPVKWFQFRAFPMVYAHDSAGTDGFPKDWPSDADLGTFSNKWSNLGRSEKSRSVKMYLRQYGISAEDLATLRHVGSNVPTHGIAVFGEVRYCTFFGDVFTSQFVFGRRVLEEFVPDTASAADGEEPLARRGRPQRMSAVAFDLKAYHREN</sequence>
<feature type="transmembrane region" description="Helical" evidence="1">
    <location>
        <begin position="12"/>
        <end position="31"/>
    </location>
</feature>
<evidence type="ECO:0000313" key="2">
    <source>
        <dbReference type="EMBL" id="AWI85158.1"/>
    </source>
</evidence>